<dbReference type="AlphaFoldDB" id="A0A9P7QHN1"/>
<keyword evidence="3" id="KW-1185">Reference proteome</keyword>
<comment type="caution">
    <text evidence="2">The sequence shown here is derived from an EMBL/GenBank/DDBJ whole genome shotgun (WGS) entry which is preliminary data.</text>
</comment>
<evidence type="ECO:0008006" key="4">
    <source>
        <dbReference type="Google" id="ProtNLM"/>
    </source>
</evidence>
<feature type="region of interest" description="Disordered" evidence="1">
    <location>
        <begin position="1"/>
        <end position="318"/>
    </location>
</feature>
<gene>
    <name evidence="2" type="ORF">E4U09_001096</name>
</gene>
<evidence type="ECO:0000313" key="3">
    <source>
        <dbReference type="Proteomes" id="UP000707071"/>
    </source>
</evidence>
<feature type="compositionally biased region" description="Polar residues" evidence="1">
    <location>
        <begin position="580"/>
        <end position="590"/>
    </location>
</feature>
<protein>
    <recommendedName>
        <fullName evidence="4">SRP40-suppressor of mutant AC40 of RNA polymerase I and III</fullName>
    </recommendedName>
</protein>
<feature type="region of interest" description="Disordered" evidence="1">
    <location>
        <begin position="502"/>
        <end position="723"/>
    </location>
</feature>
<proteinExistence type="predicted"/>
<dbReference type="Gene3D" id="6.20.250.70">
    <property type="match status" value="1"/>
</dbReference>
<evidence type="ECO:0000256" key="1">
    <source>
        <dbReference type="SAM" id="MobiDB-lite"/>
    </source>
</evidence>
<feature type="compositionally biased region" description="Polar residues" evidence="1">
    <location>
        <begin position="78"/>
        <end position="92"/>
    </location>
</feature>
<sequence length="723" mass="77064">MAPKSHYAVHSLSKHIEDTQKGLTADAQYNKRPSLRSAVTIKQEPASLEKSIFGDNGSSDDDSSSSGSSDEGDHFLRNITSKSVKASNATSKQNKDDEIADSDDERKAAANKTASGSKMQSVKRENSSEDEASDDSESEAGSEPETSEKQVAAGGRSLKPAATSGKRPSKTASAPQLRKEESESDSNENEAPEKREAAQPMSDDNSSEGKSDAEEDEDEEVLKPAAVSQVNGSAAHITSDASSGEESSDDEEAEKSPVPVKSLNKKTPVKSSNKKTPVKPSSKTVEQPPSAQVSDESSSEASHSEDADESMHMSDRKHDSRVALPNFITRDFTLCKSEIGANGQDVARICSEANLQGKQVWYFTVPANVPISVVQNMEIPMNQSNRDDRVFSHDDEDYGISFDSMVPKSSIQILIPSADGVQYQSAPKQINQVMHVKKIAQLGRGNLRALPSEPAPKEPCRAQPKGMKLRYQPFGVNTGMGQIGGDEESDIDVDVDMVDAPAAAVPPTPATSKADKKDKKKKQKSQDVDTARKGKRKLTSEDEAAAAAEQLQGESQSAAKVKSKKQKTQRTMSPDLGSDGKTTSTSSNAKKVTPVLPPNVPSSQTVARAAASTPASKLKNKIAKSETPVSVPRQSVVPIPVIPGSSQPPKVSPVPIPQPIRAPSPLVSKDSKKAKVKKEKKEKSAASTTTTTTRQSPPPSAQSSKRASAKVTPVPPPKLRSMS</sequence>
<feature type="compositionally biased region" description="Pro residues" evidence="1">
    <location>
        <begin position="650"/>
        <end position="662"/>
    </location>
</feature>
<feature type="compositionally biased region" description="Low complexity" evidence="1">
    <location>
        <begin position="545"/>
        <end position="560"/>
    </location>
</feature>
<dbReference type="EMBL" id="SRRH01000137">
    <property type="protein sequence ID" value="KAG6298100.1"/>
    <property type="molecule type" value="Genomic_DNA"/>
</dbReference>
<feature type="compositionally biased region" description="Basic and acidic residues" evidence="1">
    <location>
        <begin position="302"/>
        <end position="318"/>
    </location>
</feature>
<feature type="compositionally biased region" description="Basic residues" evidence="1">
    <location>
        <begin position="263"/>
        <end position="277"/>
    </location>
</feature>
<dbReference type="PANTHER" id="PTHR28155:SF1">
    <property type="entry name" value="DNA-DIRECTED RNA POLYMERASE I SUBUNIT RPA34.5-DOMAIN-CONTAINING PROTEIN"/>
    <property type="match status" value="1"/>
</dbReference>
<dbReference type="GO" id="GO:0006360">
    <property type="term" value="P:transcription by RNA polymerase I"/>
    <property type="evidence" value="ECO:0007669"/>
    <property type="project" value="InterPro"/>
</dbReference>
<feature type="compositionally biased region" description="Pro residues" evidence="1">
    <location>
        <begin position="713"/>
        <end position="723"/>
    </location>
</feature>
<feature type="compositionally biased region" description="Acidic residues" evidence="1">
    <location>
        <begin position="128"/>
        <end position="142"/>
    </location>
</feature>
<feature type="compositionally biased region" description="Polar residues" evidence="1">
    <location>
        <begin position="278"/>
        <end position="289"/>
    </location>
</feature>
<accession>A0A9P7QHN1</accession>
<reference evidence="2 3" key="1">
    <citation type="journal article" date="2020" name="bioRxiv">
        <title>Whole genome comparisons of ergot fungi reveals the divergence and evolution of species within the genus Claviceps are the result of varying mechanisms driving genome evolution and host range expansion.</title>
        <authorList>
            <person name="Wyka S.A."/>
            <person name="Mondo S.J."/>
            <person name="Liu M."/>
            <person name="Dettman J."/>
            <person name="Nalam V."/>
            <person name="Broders K.D."/>
        </authorList>
    </citation>
    <scope>NUCLEOTIDE SEQUENCE [LARGE SCALE GENOMIC DNA]</scope>
    <source>
        <strain evidence="2 3">Clav52</strain>
    </source>
</reference>
<feature type="compositionally biased region" description="Low complexity" evidence="1">
    <location>
        <begin position="685"/>
        <end position="711"/>
    </location>
</feature>
<dbReference type="Pfam" id="PF08208">
    <property type="entry name" value="RNA_polI_A34"/>
    <property type="match status" value="1"/>
</dbReference>
<dbReference type="InterPro" id="IPR053263">
    <property type="entry name" value="Euk_RPA34_RNAP_subunit"/>
</dbReference>
<feature type="compositionally biased region" description="Basic and acidic residues" evidence="1">
    <location>
        <begin position="669"/>
        <end position="684"/>
    </location>
</feature>
<organism evidence="2 3">
    <name type="scientific">Claviceps aff. purpurea</name>
    <dbReference type="NCBI Taxonomy" id="1967640"/>
    <lineage>
        <taxon>Eukaryota</taxon>
        <taxon>Fungi</taxon>
        <taxon>Dikarya</taxon>
        <taxon>Ascomycota</taxon>
        <taxon>Pezizomycotina</taxon>
        <taxon>Sordariomycetes</taxon>
        <taxon>Hypocreomycetidae</taxon>
        <taxon>Hypocreales</taxon>
        <taxon>Clavicipitaceae</taxon>
        <taxon>Claviceps</taxon>
    </lineage>
</organism>
<feature type="compositionally biased region" description="Low complexity" evidence="1">
    <location>
        <begin position="290"/>
        <end position="301"/>
    </location>
</feature>
<dbReference type="InterPro" id="IPR013240">
    <property type="entry name" value="DNA-dir_RNA_pol1_su_RPA34"/>
</dbReference>
<dbReference type="Proteomes" id="UP000707071">
    <property type="component" value="Unassembled WGS sequence"/>
</dbReference>
<evidence type="ECO:0000313" key="2">
    <source>
        <dbReference type="EMBL" id="KAG6298100.1"/>
    </source>
</evidence>
<name>A0A9P7QHN1_9HYPO</name>
<dbReference type="PANTHER" id="PTHR28155">
    <property type="entry name" value="ACR243WP"/>
    <property type="match status" value="1"/>
</dbReference>